<gene>
    <name evidence="1" type="ORF">BPA30113_00848</name>
</gene>
<dbReference type="Gene3D" id="3.40.50.2000">
    <property type="entry name" value="Glycogen Phosphorylase B"/>
    <property type="match status" value="1"/>
</dbReference>
<evidence type="ECO:0000313" key="1">
    <source>
        <dbReference type="EMBL" id="VWB24246.1"/>
    </source>
</evidence>
<accession>A0A6P2I6I1</accession>
<dbReference type="SUPFAM" id="SSF48452">
    <property type="entry name" value="TPR-like"/>
    <property type="match status" value="1"/>
</dbReference>
<dbReference type="AlphaFoldDB" id="A0A6P2I6I1"/>
<dbReference type="SUPFAM" id="SSF53756">
    <property type="entry name" value="UDP-Glycosyltransferase/glycogen phosphorylase"/>
    <property type="match status" value="1"/>
</dbReference>
<reference evidence="1 2" key="1">
    <citation type="submission" date="2019-09" db="EMBL/GenBank/DDBJ databases">
        <authorList>
            <person name="Depoorter E."/>
        </authorList>
    </citation>
    <scope>NUCLEOTIDE SEQUENCE [LARGE SCALE GENOMIC DNA]</scope>
    <source>
        <strain evidence="1">LMG 30113</strain>
    </source>
</reference>
<dbReference type="Proteomes" id="UP000494330">
    <property type="component" value="Unassembled WGS sequence"/>
</dbReference>
<dbReference type="EMBL" id="CABVQD010000002">
    <property type="protein sequence ID" value="VWB24246.1"/>
    <property type="molecule type" value="Genomic_DNA"/>
</dbReference>
<organism evidence="1 2">
    <name type="scientific">Burkholderia paludis</name>
    <dbReference type="NCBI Taxonomy" id="1506587"/>
    <lineage>
        <taxon>Bacteria</taxon>
        <taxon>Pseudomonadati</taxon>
        <taxon>Pseudomonadota</taxon>
        <taxon>Betaproteobacteria</taxon>
        <taxon>Burkholderiales</taxon>
        <taxon>Burkholderiaceae</taxon>
        <taxon>Burkholderia</taxon>
        <taxon>Burkholderia cepacia complex</taxon>
    </lineage>
</organism>
<protein>
    <submittedName>
        <fullName evidence="1">TPR domain-containing protein</fullName>
    </submittedName>
</protein>
<name>A0A6P2I6I1_9BURK</name>
<dbReference type="Gene3D" id="1.25.40.10">
    <property type="entry name" value="Tetratricopeptide repeat domain"/>
    <property type="match status" value="1"/>
</dbReference>
<sequence length="472" mass="51835">MTVDMNQQLLALETRYANNPEDVAVVRDICETLLALKRENELLFWADRALALDPCNSGFIAIRAFTLNLLGRHVEAAEAWESDPLCASEPALHPLRCGYSLMMAGDLVRAVPLLEQARREAAPDNSALAAHAEHLMGEAMLKAGEPRGFSHWLMRNGDPGSAGSYCPTGIPVWSGETDLSGKRVLITHQLGFGDNFLLAACVTDWLEAGASVMMTCDPQILALMQATLPDCEVVSAPRPLGLCDALPDDIQAHVEAFAPHLYATLLHLPLLKAGQMARSEYRFQPYIHAPALKQRDAEAWALQVRTQHPGKMLVGLFWDCYQRHQPELNSSQRYWAARRSLPLDAVNWLVTNPDVANRVHFVNLHHPIVEAAAGTPVGNMSRYLPGIWHFDDTAACIAQLDAVIAVDSSVANLAAMIGIPTCVPVNTSGDWRWGSTGTTSPWISDVTVLRQTREGDWNSVVPNIAAWLLQRP</sequence>
<evidence type="ECO:0000313" key="2">
    <source>
        <dbReference type="Proteomes" id="UP000494330"/>
    </source>
</evidence>
<keyword evidence="2" id="KW-1185">Reference proteome</keyword>
<proteinExistence type="predicted"/>
<dbReference type="InterPro" id="IPR011990">
    <property type="entry name" value="TPR-like_helical_dom_sf"/>
</dbReference>